<dbReference type="EMBL" id="JAFBIT010000001">
    <property type="protein sequence ID" value="MCF2652075.1"/>
    <property type="molecule type" value="Genomic_DNA"/>
</dbReference>
<sequence>MKEYLSNLTVFSHPLIQHKVSHLCDVNTGSKEFSELVKELAMLMGYETLKELKTKNVEIQAPLQKITTPVLAEDFTIVPILRAGLGMVDGLRALSPTAKVGHIGLYRDEETLQPQTYYFKLPVDASGGPIIVVDPALATGGSADAAIQFVKDSGCSNIKFMCIFASEVGVKLLYEKHPDVKVYAANYAPGPLNEQGYIYTAAGDAGDRLCGTVSYKPQKNG</sequence>
<dbReference type="InterPro" id="IPR050054">
    <property type="entry name" value="UPRTase/APRTase"/>
</dbReference>
<evidence type="ECO:0000256" key="8">
    <source>
        <dbReference type="ARBA" id="ARBA00022741"/>
    </source>
</evidence>
<dbReference type="PANTHER" id="PTHR32315:SF4">
    <property type="entry name" value="URACIL PHOSPHORIBOSYLTRANSFERASE, CHLOROPLASTIC"/>
    <property type="match status" value="1"/>
</dbReference>
<dbReference type="SUPFAM" id="SSF53271">
    <property type="entry name" value="PRTase-like"/>
    <property type="match status" value="1"/>
</dbReference>
<evidence type="ECO:0000256" key="6">
    <source>
        <dbReference type="ARBA" id="ARBA00022676"/>
    </source>
</evidence>
<keyword evidence="7 12" id="KW-0808">Transferase</keyword>
<evidence type="ECO:0000256" key="2">
    <source>
        <dbReference type="ARBA" id="ARBA00005180"/>
    </source>
</evidence>
<dbReference type="CDD" id="cd06223">
    <property type="entry name" value="PRTases_typeI"/>
    <property type="match status" value="1"/>
</dbReference>
<feature type="domain" description="Phosphoribosyltransferase" evidence="11">
    <location>
        <begin position="11"/>
        <end position="212"/>
    </location>
</feature>
<keyword evidence="8" id="KW-0547">Nucleotide-binding</keyword>
<dbReference type="InterPro" id="IPR005765">
    <property type="entry name" value="UPRT"/>
</dbReference>
<evidence type="ECO:0000256" key="9">
    <source>
        <dbReference type="ARBA" id="ARBA00023134"/>
    </source>
</evidence>
<keyword evidence="9" id="KW-0342">GTP-binding</keyword>
<comment type="caution">
    <text evidence="12">The sequence shown here is derived from an EMBL/GenBank/DDBJ whole genome shotgun (WGS) entry which is preliminary data.</text>
</comment>
<evidence type="ECO:0000256" key="10">
    <source>
        <dbReference type="NCBIfam" id="TIGR01091"/>
    </source>
</evidence>
<protein>
    <recommendedName>
        <fullName evidence="4 10">Uracil phosphoribosyltransferase</fullName>
        <ecNumber evidence="4 10">2.4.2.9</ecNumber>
    </recommendedName>
</protein>
<dbReference type="Gene3D" id="3.40.50.2020">
    <property type="match status" value="1"/>
</dbReference>
<evidence type="ECO:0000256" key="7">
    <source>
        <dbReference type="ARBA" id="ARBA00022679"/>
    </source>
</evidence>
<keyword evidence="13" id="KW-1185">Reference proteome</keyword>
<dbReference type="InterPro" id="IPR029057">
    <property type="entry name" value="PRTase-like"/>
</dbReference>
<dbReference type="Proteomes" id="UP001299220">
    <property type="component" value="Unassembled WGS sequence"/>
</dbReference>
<dbReference type="RefSeq" id="WP_235323096.1">
    <property type="nucleotide sequence ID" value="NZ_JAFBIT010000001.1"/>
</dbReference>
<dbReference type="InterPro" id="IPR000836">
    <property type="entry name" value="PRTase_dom"/>
</dbReference>
<dbReference type="GO" id="GO:0004845">
    <property type="term" value="F:uracil phosphoribosyltransferase activity"/>
    <property type="evidence" value="ECO:0007669"/>
    <property type="project" value="UniProtKB-EC"/>
</dbReference>
<evidence type="ECO:0000313" key="12">
    <source>
        <dbReference type="EMBL" id="MCF2652075.1"/>
    </source>
</evidence>
<dbReference type="Pfam" id="PF14681">
    <property type="entry name" value="UPRTase"/>
    <property type="match status" value="1"/>
</dbReference>
<evidence type="ECO:0000256" key="4">
    <source>
        <dbReference type="ARBA" id="ARBA00011894"/>
    </source>
</evidence>
<dbReference type="PANTHER" id="PTHR32315">
    <property type="entry name" value="ADENINE PHOSPHORIBOSYLTRANSFERASE"/>
    <property type="match status" value="1"/>
</dbReference>
<evidence type="ECO:0000256" key="3">
    <source>
        <dbReference type="ARBA" id="ARBA00009516"/>
    </source>
</evidence>
<organism evidence="12 13">
    <name type="scientific">Anaeromassilibacillus senegalensis</name>
    <dbReference type="NCBI Taxonomy" id="1673717"/>
    <lineage>
        <taxon>Bacteria</taxon>
        <taxon>Bacillati</taxon>
        <taxon>Bacillota</taxon>
        <taxon>Clostridia</taxon>
        <taxon>Eubacteriales</taxon>
        <taxon>Acutalibacteraceae</taxon>
        <taxon>Anaeromassilibacillus</taxon>
    </lineage>
</organism>
<evidence type="ECO:0000256" key="5">
    <source>
        <dbReference type="ARBA" id="ARBA00022533"/>
    </source>
</evidence>
<comment type="pathway">
    <text evidence="2">Pyrimidine metabolism; UMP biosynthesis via salvage pathway; UMP from uracil: step 1/1.</text>
</comment>
<keyword evidence="6 12" id="KW-0328">Glycosyltransferase</keyword>
<proteinExistence type="inferred from homology"/>
<evidence type="ECO:0000256" key="1">
    <source>
        <dbReference type="ARBA" id="ARBA00001946"/>
    </source>
</evidence>
<comment type="similarity">
    <text evidence="3">Belongs to the UPRTase family.</text>
</comment>
<gene>
    <name evidence="12" type="primary">upp</name>
    <name evidence="12" type="ORF">JQM67_05615</name>
</gene>
<comment type="cofactor">
    <cofactor evidence="1">
        <name>Mg(2+)</name>
        <dbReference type="ChEBI" id="CHEBI:18420"/>
    </cofactor>
</comment>
<keyword evidence="5" id="KW-0021">Allosteric enzyme</keyword>
<dbReference type="NCBIfam" id="TIGR01091">
    <property type="entry name" value="upp"/>
    <property type="match status" value="1"/>
</dbReference>
<accession>A0ABS9CMR3</accession>
<reference evidence="12 13" key="1">
    <citation type="submission" date="2020-12" db="EMBL/GenBank/DDBJ databases">
        <title>Whole genome sequences of gut porcine anaerobes.</title>
        <authorList>
            <person name="Kubasova T."/>
            <person name="Jahodarova E."/>
            <person name="Rychlik I."/>
        </authorList>
    </citation>
    <scope>NUCLEOTIDE SEQUENCE [LARGE SCALE GENOMIC DNA]</scope>
    <source>
        <strain evidence="12 13">An867</strain>
    </source>
</reference>
<evidence type="ECO:0000259" key="11">
    <source>
        <dbReference type="Pfam" id="PF14681"/>
    </source>
</evidence>
<dbReference type="NCBIfam" id="NF001097">
    <property type="entry name" value="PRK00129.1"/>
    <property type="match status" value="1"/>
</dbReference>
<dbReference type="EC" id="2.4.2.9" evidence="4 10"/>
<name>A0ABS9CMR3_9FIRM</name>
<evidence type="ECO:0000313" key="13">
    <source>
        <dbReference type="Proteomes" id="UP001299220"/>
    </source>
</evidence>